<dbReference type="AlphaFoldDB" id="A0AAV9M1D7"/>
<evidence type="ECO:0000313" key="2">
    <source>
        <dbReference type="Proteomes" id="UP001311915"/>
    </source>
</evidence>
<dbReference type="EMBL" id="JAWPEI010000003">
    <property type="protein sequence ID" value="KAK4730670.1"/>
    <property type="molecule type" value="Genomic_DNA"/>
</dbReference>
<reference evidence="1 2" key="1">
    <citation type="submission" date="2023-10" db="EMBL/GenBank/DDBJ databases">
        <title>Genome-Wide Identification Analysis in wild type Solanum Pinnatisectum Reveals Some Genes Defensing Phytophthora Infestans.</title>
        <authorList>
            <person name="Sun C."/>
        </authorList>
    </citation>
    <scope>NUCLEOTIDE SEQUENCE [LARGE SCALE GENOMIC DNA]</scope>
    <source>
        <strain evidence="1">LQN</strain>
        <tissue evidence="1">Leaf</tissue>
    </source>
</reference>
<sequence length="241" mass="27956">MATPYYGMIKEVWLMLIDDDKEFITKMTNLLKSHNYKVITVDTTSISMSLLSKGNQKINVMILNVHSSNLLSFALLAQAVALDIISLGKLWKMGLIFTLKSHFDKEIVRYLWQFVLSEKIRREKAREGSGKHKDQMKFSDISTNNIVGENNESREKNVYYTKVQSNNIHEVGNNVVLSGKYTLQRKRGTKDMKEKDKNIEWTEDLHARFVQLGEGRKFTSIIIFFDNSIIWNDMNNKSSYV</sequence>
<proteinExistence type="predicted"/>
<evidence type="ECO:0008006" key="3">
    <source>
        <dbReference type="Google" id="ProtNLM"/>
    </source>
</evidence>
<comment type="caution">
    <text evidence="1">The sequence shown here is derived from an EMBL/GenBank/DDBJ whole genome shotgun (WGS) entry which is preliminary data.</text>
</comment>
<evidence type="ECO:0000313" key="1">
    <source>
        <dbReference type="EMBL" id="KAK4730670.1"/>
    </source>
</evidence>
<name>A0AAV9M1D7_9SOLN</name>
<accession>A0AAV9M1D7</accession>
<gene>
    <name evidence="1" type="ORF">R3W88_023658</name>
</gene>
<dbReference type="Proteomes" id="UP001311915">
    <property type="component" value="Unassembled WGS sequence"/>
</dbReference>
<keyword evidence="2" id="KW-1185">Reference proteome</keyword>
<organism evidence="1 2">
    <name type="scientific">Solanum pinnatisectum</name>
    <name type="common">tansyleaf nightshade</name>
    <dbReference type="NCBI Taxonomy" id="50273"/>
    <lineage>
        <taxon>Eukaryota</taxon>
        <taxon>Viridiplantae</taxon>
        <taxon>Streptophyta</taxon>
        <taxon>Embryophyta</taxon>
        <taxon>Tracheophyta</taxon>
        <taxon>Spermatophyta</taxon>
        <taxon>Magnoliopsida</taxon>
        <taxon>eudicotyledons</taxon>
        <taxon>Gunneridae</taxon>
        <taxon>Pentapetalae</taxon>
        <taxon>asterids</taxon>
        <taxon>lamiids</taxon>
        <taxon>Solanales</taxon>
        <taxon>Solanaceae</taxon>
        <taxon>Solanoideae</taxon>
        <taxon>Solaneae</taxon>
        <taxon>Solanum</taxon>
    </lineage>
</organism>
<protein>
    <recommendedName>
        <fullName evidence="3">Response regulatory domain-containing protein</fullName>
    </recommendedName>
</protein>